<keyword evidence="2" id="KW-1185">Reference proteome</keyword>
<dbReference type="EMBL" id="KV426252">
    <property type="protein sequence ID" value="KZV83848.1"/>
    <property type="molecule type" value="Genomic_DNA"/>
</dbReference>
<organism evidence="1 2">
    <name type="scientific">Exidia glandulosa HHB12029</name>
    <dbReference type="NCBI Taxonomy" id="1314781"/>
    <lineage>
        <taxon>Eukaryota</taxon>
        <taxon>Fungi</taxon>
        <taxon>Dikarya</taxon>
        <taxon>Basidiomycota</taxon>
        <taxon>Agaricomycotina</taxon>
        <taxon>Agaricomycetes</taxon>
        <taxon>Auriculariales</taxon>
        <taxon>Exidiaceae</taxon>
        <taxon>Exidia</taxon>
    </lineage>
</organism>
<name>A0A165D5W7_EXIGL</name>
<proteinExistence type="predicted"/>
<accession>A0A165D5W7</accession>
<dbReference type="InParanoid" id="A0A165D5W7"/>
<evidence type="ECO:0000313" key="2">
    <source>
        <dbReference type="Proteomes" id="UP000077266"/>
    </source>
</evidence>
<reference evidence="1 2" key="1">
    <citation type="journal article" date="2016" name="Mol. Biol. Evol.">
        <title>Comparative Genomics of Early-Diverging Mushroom-Forming Fungi Provides Insights into the Origins of Lignocellulose Decay Capabilities.</title>
        <authorList>
            <person name="Nagy L.G."/>
            <person name="Riley R."/>
            <person name="Tritt A."/>
            <person name="Adam C."/>
            <person name="Daum C."/>
            <person name="Floudas D."/>
            <person name="Sun H."/>
            <person name="Yadav J.S."/>
            <person name="Pangilinan J."/>
            <person name="Larsson K.H."/>
            <person name="Matsuura K."/>
            <person name="Barry K."/>
            <person name="Labutti K."/>
            <person name="Kuo R."/>
            <person name="Ohm R.A."/>
            <person name="Bhattacharya S.S."/>
            <person name="Shirouzu T."/>
            <person name="Yoshinaga Y."/>
            <person name="Martin F.M."/>
            <person name="Grigoriev I.V."/>
            <person name="Hibbett D.S."/>
        </authorList>
    </citation>
    <scope>NUCLEOTIDE SEQUENCE [LARGE SCALE GENOMIC DNA]</scope>
    <source>
        <strain evidence="1 2">HHB12029</strain>
    </source>
</reference>
<dbReference type="AlphaFoldDB" id="A0A165D5W7"/>
<evidence type="ECO:0000313" key="1">
    <source>
        <dbReference type="EMBL" id="KZV83848.1"/>
    </source>
</evidence>
<sequence>MALQRFVSDFLALPPARQEDIANEALRHLLLGIPPGHDDSDFTALVHFRKGFHAFFDIIPFPQRDNLAEITKYFWSGSLKKPCDILGRLDITLRSGDRIDTSWSQTSSILRKLGDADHEDVMFLIMLHDWIEAPGDVTNALRFLKGCAEHTSLAPDMKIQIEFADDLEDDVHLSLSVCAPRLTVSVGFDQWIWHAYSRTSQAAFAPEVLFNCAFADGPSIFNAP</sequence>
<gene>
    <name evidence="1" type="ORF">EXIGLDRAFT_777141</name>
</gene>
<protein>
    <submittedName>
        <fullName evidence="1">Uncharacterized protein</fullName>
    </submittedName>
</protein>
<dbReference type="Proteomes" id="UP000077266">
    <property type="component" value="Unassembled WGS sequence"/>
</dbReference>